<dbReference type="InterPro" id="IPR024790">
    <property type="entry name" value="APC4_long_dom"/>
</dbReference>
<dbReference type="EMBL" id="KN833692">
    <property type="protein sequence ID" value="KIK28531.1"/>
    <property type="molecule type" value="Genomic_DNA"/>
</dbReference>
<feature type="domain" description="Anaphase-promoting complex subunit 4 long" evidence="7">
    <location>
        <begin position="299"/>
        <end position="499"/>
    </location>
</feature>
<keyword evidence="4" id="KW-0833">Ubl conjugation pathway</keyword>
<evidence type="ECO:0000259" key="7">
    <source>
        <dbReference type="Pfam" id="PF12896"/>
    </source>
</evidence>
<dbReference type="Gene3D" id="2.130.10.10">
    <property type="entry name" value="YVTN repeat-like/Quinoprotein amine dehydrogenase"/>
    <property type="match status" value="1"/>
</dbReference>
<proteinExistence type="predicted"/>
<keyword evidence="9" id="KW-1185">Reference proteome</keyword>
<sequence>MDCDSFASLATFKLPSPCRLVVSACCPDKDLVVLIARLGGRDRISLWKVQGSRKWEVDIATDDVPATVAGLAWHPDGQTIAVVHESGRITLHSVQDGRIERSLSINSCREAQTAPTVVGVWWFGGPSESTPAVIPDIFKRNGVKTGSALSILKNLPMLDPLKEPNGHVTATDLFAFQGTQTKNTRQASVPDVISQWPSLAPILEDISISSPGQTDENHKSGSWGSLTRKIDEESLLVLADRSGGFHLFLAGTYCLGTITLPEGHPPLFLYKHPNQPVLLFHSKSPDGGLFSVGIQPMLINIPLLGTPAVREFARLSSAACELTRYIMNVLDEVKESWLGSASVTGAREIGKMWIGSLEKRLKEEYGQEDPNVVFELTSFLVTGSMSEGLSDFIMSSDQTSDRAIQKWDGAVTDALTKMCDYSSMRIIPALQRLHIVLDEIRGWSLMSHHAPFGLDTSDIMTCLHLVERGIFVSAWLAAEAKKELRTFKQFLNFLRYEMTVANMSGESQAFLDYDILEVNNYLMSGLMDSQVDRWFTGSAPQFNSGELCTSQTPKSLGEALGLAHTTLQDPSQTAWQSSVMRIELSELDRNLDALVQELASRCQQVFVQASPATARSATVSVGGGAVLTKAKELSPAPENNCLFIHQRVICDDNEPNDSLQYVVALLKSEGQSLLCLSKMPYGQYVRVAGGFEAAILECSVNTNNGGGGDLDILNADFFDDEVIVLVYRIKGTQGPIYVGTMNYTMLRYQKLESEEYVSGSSQRDMIVDMLQRWKEGHVVSGGIPITKCRRLSACKGESISMAVNGRVGRRVVCVLGNDGVTMEVIDMEGDEVEADEESEMGMVGRDMTMTEGDLGP</sequence>
<dbReference type="OrthoDB" id="10259843at2759"/>
<keyword evidence="3" id="KW-0498">Mitosis</keyword>
<dbReference type="PANTHER" id="PTHR13260">
    <property type="entry name" value="ANAPHASE PROMOTING COMPLEX SUBUNIT 4 APC4"/>
    <property type="match status" value="1"/>
</dbReference>
<keyword evidence="2" id="KW-0132">Cell division</keyword>
<evidence type="ECO:0000256" key="5">
    <source>
        <dbReference type="ARBA" id="ARBA00023306"/>
    </source>
</evidence>
<accession>A0A0C9ZH48</accession>
<protein>
    <recommendedName>
        <fullName evidence="1">Anaphase-promoting complex subunit 4</fullName>
    </recommendedName>
</protein>
<dbReference type="InterPro" id="IPR015943">
    <property type="entry name" value="WD40/YVTN_repeat-like_dom_sf"/>
</dbReference>
<feature type="domain" description="Anaphase-promoting complex subunit 4-like WD40" evidence="6">
    <location>
        <begin position="26"/>
        <end position="109"/>
    </location>
</feature>
<evidence type="ECO:0000256" key="3">
    <source>
        <dbReference type="ARBA" id="ARBA00022776"/>
    </source>
</evidence>
<name>A0A0C9ZH48_9AGAM</name>
<dbReference type="PANTHER" id="PTHR13260:SF0">
    <property type="entry name" value="ANAPHASE-PROMOTING COMPLEX SUBUNIT 4"/>
    <property type="match status" value="1"/>
</dbReference>
<reference evidence="9" key="2">
    <citation type="submission" date="2015-01" db="EMBL/GenBank/DDBJ databases">
        <title>Evolutionary Origins and Diversification of the Mycorrhizal Mutualists.</title>
        <authorList>
            <consortium name="DOE Joint Genome Institute"/>
            <consortium name="Mycorrhizal Genomics Consortium"/>
            <person name="Kohler A."/>
            <person name="Kuo A."/>
            <person name="Nagy L.G."/>
            <person name="Floudas D."/>
            <person name="Copeland A."/>
            <person name="Barry K.W."/>
            <person name="Cichocki N."/>
            <person name="Veneault-Fourrey C."/>
            <person name="LaButti K."/>
            <person name="Lindquist E.A."/>
            <person name="Lipzen A."/>
            <person name="Lundell T."/>
            <person name="Morin E."/>
            <person name="Murat C."/>
            <person name="Riley R."/>
            <person name="Ohm R."/>
            <person name="Sun H."/>
            <person name="Tunlid A."/>
            <person name="Henrissat B."/>
            <person name="Grigoriev I.V."/>
            <person name="Hibbett D.S."/>
            <person name="Martin F."/>
        </authorList>
    </citation>
    <scope>NUCLEOTIDE SEQUENCE [LARGE SCALE GENOMIC DNA]</scope>
    <source>
        <strain evidence="9">441</strain>
    </source>
</reference>
<evidence type="ECO:0000313" key="8">
    <source>
        <dbReference type="EMBL" id="KIK28531.1"/>
    </source>
</evidence>
<evidence type="ECO:0000256" key="2">
    <source>
        <dbReference type="ARBA" id="ARBA00022618"/>
    </source>
</evidence>
<dbReference type="Pfam" id="PF12896">
    <property type="entry name" value="ANAPC4"/>
    <property type="match status" value="1"/>
</dbReference>
<dbReference type="STRING" id="765257.A0A0C9ZH48"/>
<dbReference type="GO" id="GO:0005680">
    <property type="term" value="C:anaphase-promoting complex"/>
    <property type="evidence" value="ECO:0007669"/>
    <property type="project" value="InterPro"/>
</dbReference>
<dbReference type="InterPro" id="IPR011044">
    <property type="entry name" value="Quino_amine_DH_bsu"/>
</dbReference>
<dbReference type="GO" id="GO:0031145">
    <property type="term" value="P:anaphase-promoting complex-dependent catabolic process"/>
    <property type="evidence" value="ECO:0007669"/>
    <property type="project" value="InterPro"/>
</dbReference>
<dbReference type="AlphaFoldDB" id="A0A0C9ZH48"/>
<dbReference type="HOGENOM" id="CLU_016615_0_0_1"/>
<dbReference type="GO" id="GO:0051301">
    <property type="term" value="P:cell division"/>
    <property type="evidence" value="ECO:0007669"/>
    <property type="project" value="UniProtKB-KW"/>
</dbReference>
<dbReference type="SUPFAM" id="SSF50969">
    <property type="entry name" value="YVTN repeat-like/Quinoprotein amine dehydrogenase"/>
    <property type="match status" value="1"/>
</dbReference>
<dbReference type="GO" id="GO:0070979">
    <property type="term" value="P:protein K11-linked ubiquitination"/>
    <property type="evidence" value="ECO:0007669"/>
    <property type="project" value="TreeGrafter"/>
</dbReference>
<keyword evidence="5" id="KW-0131">Cell cycle</keyword>
<gene>
    <name evidence="8" type="ORF">PISMIDRAFT_90722</name>
</gene>
<evidence type="ECO:0000256" key="1">
    <source>
        <dbReference type="ARBA" id="ARBA00016067"/>
    </source>
</evidence>
<dbReference type="InterPro" id="IPR024789">
    <property type="entry name" value="APC4"/>
</dbReference>
<evidence type="ECO:0000313" key="9">
    <source>
        <dbReference type="Proteomes" id="UP000054018"/>
    </source>
</evidence>
<organism evidence="8 9">
    <name type="scientific">Pisolithus microcarpus 441</name>
    <dbReference type="NCBI Taxonomy" id="765257"/>
    <lineage>
        <taxon>Eukaryota</taxon>
        <taxon>Fungi</taxon>
        <taxon>Dikarya</taxon>
        <taxon>Basidiomycota</taxon>
        <taxon>Agaricomycotina</taxon>
        <taxon>Agaricomycetes</taxon>
        <taxon>Agaricomycetidae</taxon>
        <taxon>Boletales</taxon>
        <taxon>Sclerodermatineae</taxon>
        <taxon>Pisolithaceae</taxon>
        <taxon>Pisolithus</taxon>
    </lineage>
</organism>
<evidence type="ECO:0000259" key="6">
    <source>
        <dbReference type="Pfam" id="PF12894"/>
    </source>
</evidence>
<evidence type="ECO:0000256" key="4">
    <source>
        <dbReference type="ARBA" id="ARBA00022786"/>
    </source>
</evidence>
<dbReference type="InterPro" id="IPR024977">
    <property type="entry name" value="Apc4-like_WD40_dom"/>
</dbReference>
<dbReference type="Pfam" id="PF12894">
    <property type="entry name" value="ANAPC4_WD40"/>
    <property type="match status" value="1"/>
</dbReference>
<reference evidence="8 9" key="1">
    <citation type="submission" date="2014-04" db="EMBL/GenBank/DDBJ databases">
        <authorList>
            <consortium name="DOE Joint Genome Institute"/>
            <person name="Kuo A."/>
            <person name="Kohler A."/>
            <person name="Costa M.D."/>
            <person name="Nagy L.G."/>
            <person name="Floudas D."/>
            <person name="Copeland A."/>
            <person name="Barry K.W."/>
            <person name="Cichocki N."/>
            <person name="Veneault-Fourrey C."/>
            <person name="LaButti K."/>
            <person name="Lindquist E.A."/>
            <person name="Lipzen A."/>
            <person name="Lundell T."/>
            <person name="Morin E."/>
            <person name="Murat C."/>
            <person name="Sun H."/>
            <person name="Tunlid A."/>
            <person name="Henrissat B."/>
            <person name="Grigoriev I.V."/>
            <person name="Hibbett D.S."/>
            <person name="Martin F."/>
            <person name="Nordberg H.P."/>
            <person name="Cantor M.N."/>
            <person name="Hua S.X."/>
        </authorList>
    </citation>
    <scope>NUCLEOTIDE SEQUENCE [LARGE SCALE GENOMIC DNA]</scope>
    <source>
        <strain evidence="8 9">441</strain>
    </source>
</reference>
<dbReference type="Proteomes" id="UP000054018">
    <property type="component" value="Unassembled WGS sequence"/>
</dbReference>
<dbReference type="GO" id="GO:0034399">
    <property type="term" value="C:nuclear periphery"/>
    <property type="evidence" value="ECO:0007669"/>
    <property type="project" value="TreeGrafter"/>
</dbReference>